<proteinExistence type="predicted"/>
<dbReference type="Proteomes" id="UP000324324">
    <property type="component" value="Unassembled WGS sequence"/>
</dbReference>
<comment type="caution">
    <text evidence="4">The sequence shown here is derived from an EMBL/GenBank/DDBJ whole genome shotgun (WGS) entry which is preliminary data.</text>
</comment>
<feature type="transmembrane region" description="Helical" evidence="2">
    <location>
        <begin position="146"/>
        <end position="165"/>
    </location>
</feature>
<dbReference type="SUPFAM" id="SSF48317">
    <property type="entry name" value="Acid phosphatase/Vanadium-dependent haloperoxidase"/>
    <property type="match status" value="1"/>
</dbReference>
<dbReference type="PANTHER" id="PTHR14969:SF13">
    <property type="entry name" value="AT30094P"/>
    <property type="match status" value="1"/>
</dbReference>
<protein>
    <submittedName>
        <fullName evidence="4">Phosphatase PAP2 family protein</fullName>
    </submittedName>
</protein>
<keyword evidence="5" id="KW-1185">Reference proteome</keyword>
<feature type="compositionally biased region" description="Basic and acidic residues" evidence="1">
    <location>
        <begin position="343"/>
        <end position="360"/>
    </location>
</feature>
<feature type="transmembrane region" description="Helical" evidence="2">
    <location>
        <begin position="87"/>
        <end position="109"/>
    </location>
</feature>
<organism evidence="4 5">
    <name type="scientific">Cupriavidus cauae</name>
    <dbReference type="NCBI Taxonomy" id="2608999"/>
    <lineage>
        <taxon>Bacteria</taxon>
        <taxon>Pseudomonadati</taxon>
        <taxon>Pseudomonadota</taxon>
        <taxon>Betaproteobacteria</taxon>
        <taxon>Burkholderiales</taxon>
        <taxon>Burkholderiaceae</taxon>
        <taxon>Cupriavidus</taxon>
    </lineage>
</organism>
<dbReference type="AlphaFoldDB" id="A0A5M8A9C5"/>
<reference evidence="4 5" key="1">
    <citation type="submission" date="2019-09" db="EMBL/GenBank/DDBJ databases">
        <title>Isolation of a novel species in the genus Cupriavidus from patients with sepsis using whole genome sequencing.</title>
        <authorList>
            <person name="Kweon O.J."/>
            <person name="Lee M.-K."/>
        </authorList>
    </citation>
    <scope>NUCLEOTIDE SEQUENCE [LARGE SCALE GENOMIC DNA]</scope>
    <source>
        <strain evidence="4 5">MKL-01</strain>
    </source>
</reference>
<dbReference type="InterPro" id="IPR036938">
    <property type="entry name" value="PAP2/HPO_sf"/>
</dbReference>
<dbReference type="Gene3D" id="1.20.144.10">
    <property type="entry name" value="Phosphatidic acid phosphatase type 2/haloperoxidase"/>
    <property type="match status" value="1"/>
</dbReference>
<evidence type="ECO:0000256" key="2">
    <source>
        <dbReference type="SAM" id="Phobius"/>
    </source>
</evidence>
<dbReference type="SMART" id="SM00014">
    <property type="entry name" value="acidPPc"/>
    <property type="match status" value="1"/>
</dbReference>
<evidence type="ECO:0000256" key="1">
    <source>
        <dbReference type="SAM" id="MobiDB-lite"/>
    </source>
</evidence>
<gene>
    <name evidence="4" type="ORF">F1599_19730</name>
</gene>
<evidence type="ECO:0000259" key="3">
    <source>
        <dbReference type="SMART" id="SM00014"/>
    </source>
</evidence>
<dbReference type="Pfam" id="PF01569">
    <property type="entry name" value="PAP2"/>
    <property type="match status" value="1"/>
</dbReference>
<evidence type="ECO:0000313" key="5">
    <source>
        <dbReference type="Proteomes" id="UP000324324"/>
    </source>
</evidence>
<dbReference type="PANTHER" id="PTHR14969">
    <property type="entry name" value="SPHINGOSINE-1-PHOSPHATE PHOSPHOHYDROLASE"/>
    <property type="match status" value="1"/>
</dbReference>
<feature type="domain" description="Phosphatidic acid phosphatase type 2/haloperoxidase" evidence="3">
    <location>
        <begin position="170"/>
        <end position="282"/>
    </location>
</feature>
<feature type="transmembrane region" description="Helical" evidence="2">
    <location>
        <begin position="20"/>
        <end position="47"/>
    </location>
</feature>
<dbReference type="InterPro" id="IPR000326">
    <property type="entry name" value="PAP2/HPO"/>
</dbReference>
<accession>A0A5M8A9C5</accession>
<keyword evidence="2" id="KW-0812">Transmembrane</keyword>
<dbReference type="CDD" id="cd03392">
    <property type="entry name" value="PAP2_like_2"/>
    <property type="match status" value="1"/>
</dbReference>
<evidence type="ECO:0000313" key="4">
    <source>
        <dbReference type="EMBL" id="KAA6118941.1"/>
    </source>
</evidence>
<sequence length="375" mass="40260">MDELIAAWPAWLRFEQPTPGLLIGGLLLFVVLAVLGLCLVRIALVLIHPVVRLLDSLRHVARDALHARAGERWPRVLKLLEREVAEILLVVLAAAVLLGSGGLLIWLAVAVAAETPLVRVDQAVFAWLQQGRQDWLDVAMTAITEFGGARIAVAIGIAVFGWLAWRRAWAAAIYWTIALIGARACVLVLKYGLARGRPASIYGGVESFSFPSGHATSSMVTYGFLAFLLCVRQPWRVRIPVLAVTATVVVAIGLSRLYLGMHWLSDVVAGYALGMAWIVMLATAYLTLHVPARLSPAPLAGVAAAAALAAGAWVAVYHLPHNVERYRDAAKAVPVVPAPGPRPEMERSPARLDRPPDRPAARPPAPRAAAMPAPA</sequence>
<name>A0A5M8A9C5_9BURK</name>
<feature type="transmembrane region" description="Helical" evidence="2">
    <location>
        <begin position="267"/>
        <end position="287"/>
    </location>
</feature>
<feature type="region of interest" description="Disordered" evidence="1">
    <location>
        <begin position="335"/>
        <end position="375"/>
    </location>
</feature>
<feature type="transmembrane region" description="Helical" evidence="2">
    <location>
        <begin position="213"/>
        <end position="232"/>
    </location>
</feature>
<dbReference type="EMBL" id="VWRN01000053">
    <property type="protein sequence ID" value="KAA6118941.1"/>
    <property type="molecule type" value="Genomic_DNA"/>
</dbReference>
<feature type="transmembrane region" description="Helical" evidence="2">
    <location>
        <begin position="172"/>
        <end position="193"/>
    </location>
</feature>
<keyword evidence="2" id="KW-1133">Transmembrane helix</keyword>
<feature type="transmembrane region" description="Helical" evidence="2">
    <location>
        <begin position="299"/>
        <end position="319"/>
    </location>
</feature>
<feature type="transmembrane region" description="Helical" evidence="2">
    <location>
        <begin position="239"/>
        <end position="261"/>
    </location>
</feature>
<keyword evidence="2" id="KW-0472">Membrane</keyword>